<dbReference type="InterPro" id="IPR058578">
    <property type="entry name" value="IspG_TIM"/>
</dbReference>
<dbReference type="Pfam" id="PF26540">
    <property type="entry name" value="GcpE_C"/>
    <property type="match status" value="1"/>
</dbReference>
<dbReference type="GO" id="GO:0046429">
    <property type="term" value="F:4-hydroxy-3-methylbut-2-en-1-yl diphosphate synthase activity (ferredoxin)"/>
    <property type="evidence" value="ECO:0007669"/>
    <property type="project" value="InterPro"/>
</dbReference>
<dbReference type="PANTHER" id="PTHR30454">
    <property type="entry name" value="4-HYDROXY-3-METHYLBUT-2-EN-1-YL DIPHOSPHATE SYNTHASE"/>
    <property type="match status" value="1"/>
</dbReference>
<dbReference type="HAMAP" id="MF_00159">
    <property type="entry name" value="IspG"/>
    <property type="match status" value="1"/>
</dbReference>
<dbReference type="GO" id="GO:0019288">
    <property type="term" value="P:isopentenyl diphosphate biosynthetic process, methylerythritol 4-phosphate pathway"/>
    <property type="evidence" value="ECO:0007669"/>
    <property type="project" value="TreeGrafter"/>
</dbReference>
<evidence type="ECO:0000256" key="7">
    <source>
        <dbReference type="ARBA" id="ARBA00023229"/>
    </source>
</evidence>
<evidence type="ECO:0008006" key="11">
    <source>
        <dbReference type="Google" id="ProtNLM"/>
    </source>
</evidence>
<keyword evidence="4" id="KW-0560">Oxidoreductase</keyword>
<dbReference type="GO" id="GO:0005506">
    <property type="term" value="F:iron ion binding"/>
    <property type="evidence" value="ECO:0007669"/>
    <property type="project" value="InterPro"/>
</dbReference>
<dbReference type="PIRSF" id="PIRSF004640">
    <property type="entry name" value="IspG"/>
    <property type="match status" value="1"/>
</dbReference>
<evidence type="ECO:0000256" key="1">
    <source>
        <dbReference type="ARBA" id="ARBA00001966"/>
    </source>
</evidence>
<name>A0A382K457_9ZZZZ</name>
<dbReference type="Gene3D" id="3.30.413.10">
    <property type="entry name" value="Sulfite Reductase Hemoprotein, domain 1"/>
    <property type="match status" value="1"/>
</dbReference>
<dbReference type="SUPFAM" id="SSF56014">
    <property type="entry name" value="Nitrite and sulphite reductase 4Fe-4S domain-like"/>
    <property type="match status" value="1"/>
</dbReference>
<dbReference type="InterPro" id="IPR016425">
    <property type="entry name" value="IspG_bac"/>
</dbReference>
<evidence type="ECO:0000259" key="8">
    <source>
        <dbReference type="Pfam" id="PF04551"/>
    </source>
</evidence>
<dbReference type="NCBIfam" id="NF001540">
    <property type="entry name" value="PRK00366.1"/>
    <property type="match status" value="1"/>
</dbReference>
<dbReference type="PANTHER" id="PTHR30454:SF0">
    <property type="entry name" value="4-HYDROXY-3-METHYLBUT-2-EN-1-YL DIPHOSPHATE SYNTHASE (FERREDOXIN), CHLOROPLASTIC"/>
    <property type="match status" value="1"/>
</dbReference>
<dbReference type="Pfam" id="PF04551">
    <property type="entry name" value="GcpE"/>
    <property type="match status" value="1"/>
</dbReference>
<dbReference type="Gene3D" id="3.20.20.20">
    <property type="entry name" value="Dihydropteroate synthase-like"/>
    <property type="match status" value="1"/>
</dbReference>
<dbReference type="AlphaFoldDB" id="A0A382K457"/>
<dbReference type="EMBL" id="UINC01077376">
    <property type="protein sequence ID" value="SVC17441.1"/>
    <property type="molecule type" value="Genomic_DNA"/>
</dbReference>
<comment type="cofactor">
    <cofactor evidence="1">
        <name>[4Fe-4S] cluster</name>
        <dbReference type="ChEBI" id="CHEBI:49883"/>
    </cofactor>
</comment>
<sequence>MITRRNTKPLEIGNVQIGGNSPVSIQSMTKTPTSDIESTLKQINSVQENGCEIIRCAVPDMNSAIALKDIVSESPIPVIADIHFHHELAIKSIDSGVHALRLNPGNIRDHTKVKDIVSKAKSASIPIRIGVNFGSLPPVGSIGKTKGISRHNKGVEKLPKFDKKTNIYSQVDHMVRTALWEIDILESLKFYDIKISMKAFDIETTVEAYKSISKLIPYPVHLGITESGTKDSGSIRSAVGIGMLLYEGIGDTIRVSLSDDPVEEVKAANNILKALNLKNTGITLVSCPGCARADVDIINLAKKVDDITKKSKSKLKIAVMGCEVNGPGEAKDADLGIAAGVGKAIIFKKGKKDKVVNADEMLTIFTQEIKKMENDYDKNLIQG</sequence>
<dbReference type="InterPro" id="IPR045854">
    <property type="entry name" value="NO2/SO3_Rdtase_4Fe4S_sf"/>
</dbReference>
<reference evidence="10" key="1">
    <citation type="submission" date="2018-05" db="EMBL/GenBank/DDBJ databases">
        <authorList>
            <person name="Lanie J.A."/>
            <person name="Ng W.-L."/>
            <person name="Kazmierczak K.M."/>
            <person name="Andrzejewski T.M."/>
            <person name="Davidsen T.M."/>
            <person name="Wayne K.J."/>
            <person name="Tettelin H."/>
            <person name="Glass J.I."/>
            <person name="Rusch D."/>
            <person name="Podicherti R."/>
            <person name="Tsui H.-C.T."/>
            <person name="Winkler M.E."/>
        </authorList>
    </citation>
    <scope>NUCLEOTIDE SEQUENCE</scope>
</reference>
<evidence type="ECO:0000256" key="5">
    <source>
        <dbReference type="ARBA" id="ARBA00023004"/>
    </source>
</evidence>
<accession>A0A382K457</accession>
<keyword evidence="5" id="KW-0408">Iron</keyword>
<evidence type="ECO:0000313" key="10">
    <source>
        <dbReference type="EMBL" id="SVC17441.1"/>
    </source>
</evidence>
<organism evidence="10">
    <name type="scientific">marine metagenome</name>
    <dbReference type="NCBI Taxonomy" id="408172"/>
    <lineage>
        <taxon>unclassified sequences</taxon>
        <taxon>metagenomes</taxon>
        <taxon>ecological metagenomes</taxon>
    </lineage>
</organism>
<evidence type="ECO:0000256" key="3">
    <source>
        <dbReference type="ARBA" id="ARBA00022723"/>
    </source>
</evidence>
<proteinExistence type="inferred from homology"/>
<dbReference type="InterPro" id="IPR058579">
    <property type="entry name" value="IspG_C"/>
</dbReference>
<keyword evidence="2" id="KW-0004">4Fe-4S</keyword>
<evidence type="ECO:0000256" key="4">
    <source>
        <dbReference type="ARBA" id="ARBA00023002"/>
    </source>
</evidence>
<feature type="domain" description="IspG TIM-barrel" evidence="8">
    <location>
        <begin position="7"/>
        <end position="268"/>
    </location>
</feature>
<dbReference type="NCBIfam" id="TIGR00612">
    <property type="entry name" value="ispG_gcpE"/>
    <property type="match status" value="1"/>
</dbReference>
<dbReference type="InterPro" id="IPR011005">
    <property type="entry name" value="Dihydropteroate_synth-like_sf"/>
</dbReference>
<protein>
    <recommendedName>
        <fullName evidence="11">4-hydroxy-3-methylbut-2-en-1-yl diphosphate synthase</fullName>
    </recommendedName>
</protein>
<gene>
    <name evidence="10" type="ORF">METZ01_LOCUS270295</name>
</gene>
<evidence type="ECO:0000256" key="6">
    <source>
        <dbReference type="ARBA" id="ARBA00023014"/>
    </source>
</evidence>
<keyword evidence="7" id="KW-0414">Isoprene biosynthesis</keyword>
<dbReference type="GO" id="GO:0016114">
    <property type="term" value="P:terpenoid biosynthetic process"/>
    <property type="evidence" value="ECO:0007669"/>
    <property type="project" value="InterPro"/>
</dbReference>
<dbReference type="InterPro" id="IPR004588">
    <property type="entry name" value="IspG_bac-typ"/>
</dbReference>
<keyword evidence="6" id="KW-0411">Iron-sulfur</keyword>
<keyword evidence="3" id="KW-0479">Metal-binding</keyword>
<feature type="domain" description="IspG C-terminal" evidence="9">
    <location>
        <begin position="284"/>
        <end position="371"/>
    </location>
</feature>
<evidence type="ECO:0000256" key="2">
    <source>
        <dbReference type="ARBA" id="ARBA00022485"/>
    </source>
</evidence>
<dbReference type="GO" id="GO:0051539">
    <property type="term" value="F:4 iron, 4 sulfur cluster binding"/>
    <property type="evidence" value="ECO:0007669"/>
    <property type="project" value="UniProtKB-KW"/>
</dbReference>
<evidence type="ECO:0000259" key="9">
    <source>
        <dbReference type="Pfam" id="PF26540"/>
    </source>
</evidence>